<accession>A0A533Q8P8</accession>
<dbReference type="EMBL" id="SULG01000065">
    <property type="protein sequence ID" value="TLD41054.1"/>
    <property type="molecule type" value="Genomic_DNA"/>
</dbReference>
<organism evidence="1 2">
    <name type="scientific">Candidatus Jettenia ecosi</name>
    <dbReference type="NCBI Taxonomy" id="2494326"/>
    <lineage>
        <taxon>Bacteria</taxon>
        <taxon>Pseudomonadati</taxon>
        <taxon>Planctomycetota</taxon>
        <taxon>Candidatus Brocadiia</taxon>
        <taxon>Candidatus Brocadiales</taxon>
        <taxon>Candidatus Brocadiaceae</taxon>
        <taxon>Candidatus Jettenia</taxon>
    </lineage>
</organism>
<reference evidence="1 2" key="1">
    <citation type="submission" date="2019-04" db="EMBL/GenBank/DDBJ databases">
        <title>Genome of a novel bacterium Candidatus Jettenia ecosi reconstructed from metagenome of an anammox bioreactor.</title>
        <authorList>
            <person name="Mardanov A.V."/>
            <person name="Beletsky A.V."/>
            <person name="Ravin N.V."/>
            <person name="Botchkova E.A."/>
            <person name="Litti Y.V."/>
            <person name="Nozhevnikova A.N."/>
        </authorList>
    </citation>
    <scope>NUCLEOTIDE SEQUENCE [LARGE SCALE GENOMIC DNA]</scope>
    <source>
        <strain evidence="1">J2</strain>
    </source>
</reference>
<sequence>MTPRVSVCIFGKEEIKEQAFVSSLPGGDQEVYICCSSYSITL</sequence>
<proteinExistence type="predicted"/>
<comment type="caution">
    <text evidence="1">The sequence shown here is derived from an EMBL/GenBank/DDBJ whole genome shotgun (WGS) entry which is preliminary data.</text>
</comment>
<dbReference type="Proteomes" id="UP000319783">
    <property type="component" value="Unassembled WGS sequence"/>
</dbReference>
<gene>
    <name evidence="1" type="ORF">JETT_2700</name>
</gene>
<name>A0A533Q8P8_9BACT</name>
<evidence type="ECO:0000313" key="2">
    <source>
        <dbReference type="Proteomes" id="UP000319783"/>
    </source>
</evidence>
<evidence type="ECO:0000313" key="1">
    <source>
        <dbReference type="EMBL" id="TLD41054.1"/>
    </source>
</evidence>
<protein>
    <submittedName>
        <fullName evidence="1">Uncharacterized protein</fullName>
    </submittedName>
</protein>
<dbReference type="AlphaFoldDB" id="A0A533Q8P8"/>